<evidence type="ECO:0000256" key="4">
    <source>
        <dbReference type="SAM" id="SignalP"/>
    </source>
</evidence>
<dbReference type="Gene3D" id="3.40.50.1820">
    <property type="entry name" value="alpha/beta hydrolase"/>
    <property type="match status" value="1"/>
</dbReference>
<keyword evidence="7" id="KW-1185">Reference proteome</keyword>
<keyword evidence="2" id="KW-0378">Hydrolase</keyword>
<keyword evidence="4" id="KW-0732">Signal</keyword>
<evidence type="ECO:0000313" key="7">
    <source>
        <dbReference type="Proteomes" id="UP001208570"/>
    </source>
</evidence>
<evidence type="ECO:0000256" key="1">
    <source>
        <dbReference type="ARBA" id="ARBA00010515"/>
    </source>
</evidence>
<evidence type="ECO:0000256" key="3">
    <source>
        <dbReference type="PIRSR" id="PIRSR037251-1"/>
    </source>
</evidence>
<dbReference type="AlphaFoldDB" id="A0AAD9JJL5"/>
<dbReference type="GO" id="GO:0016020">
    <property type="term" value="C:membrane"/>
    <property type="evidence" value="ECO:0007669"/>
    <property type="project" value="InterPro"/>
</dbReference>
<evidence type="ECO:0000256" key="2">
    <source>
        <dbReference type="ARBA" id="ARBA00022801"/>
    </source>
</evidence>
<name>A0AAD9JJL5_9ANNE</name>
<feature type="active site" evidence="3">
    <location>
        <position position="364"/>
    </location>
</feature>
<dbReference type="InterPro" id="IPR029058">
    <property type="entry name" value="AB_hydrolase_fold"/>
</dbReference>
<feature type="signal peptide" evidence="4">
    <location>
        <begin position="1"/>
        <end position="17"/>
    </location>
</feature>
<feature type="chain" id="PRO_5042013288" description="Alpha/beta hydrolase fold-3 domain-containing protein" evidence="4">
    <location>
        <begin position="18"/>
        <end position="391"/>
    </location>
</feature>
<proteinExistence type="inferred from homology"/>
<dbReference type="PIRSF" id="PIRSF037251">
    <property type="entry name" value="Arylacetamide_deacetylase"/>
    <property type="match status" value="1"/>
</dbReference>
<evidence type="ECO:0000313" key="6">
    <source>
        <dbReference type="EMBL" id="KAK2153902.1"/>
    </source>
</evidence>
<dbReference type="InterPro" id="IPR050300">
    <property type="entry name" value="GDXG_lipolytic_enzyme"/>
</dbReference>
<dbReference type="Proteomes" id="UP001208570">
    <property type="component" value="Unassembled WGS sequence"/>
</dbReference>
<feature type="active site" evidence="3">
    <location>
        <position position="178"/>
    </location>
</feature>
<dbReference type="PANTHER" id="PTHR48081:SF8">
    <property type="entry name" value="ALPHA_BETA HYDROLASE FOLD-3 DOMAIN-CONTAINING PROTEIN-RELATED"/>
    <property type="match status" value="1"/>
</dbReference>
<evidence type="ECO:0000259" key="5">
    <source>
        <dbReference type="Pfam" id="PF07859"/>
    </source>
</evidence>
<dbReference type="EMBL" id="JAODUP010000281">
    <property type="protein sequence ID" value="KAK2153902.1"/>
    <property type="molecule type" value="Genomic_DNA"/>
</dbReference>
<gene>
    <name evidence="6" type="ORF">LSH36_281g00046</name>
</gene>
<feature type="domain" description="Alpha/beta hydrolase fold-3" evidence="5">
    <location>
        <begin position="304"/>
        <end position="367"/>
    </location>
</feature>
<dbReference type="SUPFAM" id="SSF53474">
    <property type="entry name" value="alpha/beta-Hydrolases"/>
    <property type="match status" value="1"/>
</dbReference>
<dbReference type="InterPro" id="IPR013094">
    <property type="entry name" value="AB_hydrolase_3"/>
</dbReference>
<feature type="domain" description="Alpha/beta hydrolase fold-3" evidence="5">
    <location>
        <begin position="100"/>
        <end position="243"/>
    </location>
</feature>
<dbReference type="PANTHER" id="PTHR48081">
    <property type="entry name" value="AB HYDROLASE SUPERFAMILY PROTEIN C4A8.06C"/>
    <property type="match status" value="1"/>
</dbReference>
<reference evidence="6" key="1">
    <citation type="journal article" date="2023" name="Mol. Biol. Evol.">
        <title>Third-Generation Sequencing Reveals the Adaptive Role of the Epigenome in Three Deep-Sea Polychaetes.</title>
        <authorList>
            <person name="Perez M."/>
            <person name="Aroh O."/>
            <person name="Sun Y."/>
            <person name="Lan Y."/>
            <person name="Juniper S.K."/>
            <person name="Young C.R."/>
            <person name="Angers B."/>
            <person name="Qian P.Y."/>
        </authorList>
    </citation>
    <scope>NUCLEOTIDE SEQUENCE</scope>
    <source>
        <strain evidence="6">P08H-3</strain>
    </source>
</reference>
<dbReference type="GO" id="GO:0052689">
    <property type="term" value="F:carboxylic ester hydrolase activity"/>
    <property type="evidence" value="ECO:0007669"/>
    <property type="project" value="InterPro"/>
</dbReference>
<comment type="similarity">
    <text evidence="1">Belongs to the 'GDXG' lipolytic enzyme family.</text>
</comment>
<dbReference type="Pfam" id="PF07859">
    <property type="entry name" value="Abhydrolase_3"/>
    <property type="match status" value="2"/>
</dbReference>
<feature type="active site" evidence="3">
    <location>
        <position position="334"/>
    </location>
</feature>
<sequence length="391" mass="44958">MLKTGLFVSLLVTIFISYNIQNEYYPDGLSQPLLMKTVTFLARVGVVDFLHAKRITLEFIINPIDLGYQDIQKEDTTMDGVPVRIYRPKEHSNSAPLPGMIYYHGGGWTLLSIDVYDPVTNYFSRRVNMVVISVGYRLNPEHSQKDGLDDCLKVTKHVIKMAGKYGIDPERVVVSGDSTGGNYAAAVSLILRDEQFMPMPKIQMLIYPVVQAIDLELPSYQENIHGPLLTPEFMHWFFSQMFIKNNSFIPYLQTNTHVPDHIRQHYAKTILDHNQDAIPQENRYPPYVRPNYDSGDSEIWDKIKDQILDPYHYPLMAKNHKGLPEAYIFTGHYDILRDEGYIYAAILRNAGIKVTHDNLSKGWHGMIQFIHINNDSKDAIDKMCAFLRENL</sequence>
<protein>
    <recommendedName>
        <fullName evidence="5">Alpha/beta hydrolase fold-3 domain-containing protein</fullName>
    </recommendedName>
</protein>
<dbReference type="InterPro" id="IPR017157">
    <property type="entry name" value="Arylacetamide_deacetylase"/>
</dbReference>
<comment type="caution">
    <text evidence="6">The sequence shown here is derived from an EMBL/GenBank/DDBJ whole genome shotgun (WGS) entry which is preliminary data.</text>
</comment>
<accession>A0AAD9JJL5</accession>
<organism evidence="6 7">
    <name type="scientific">Paralvinella palmiformis</name>
    <dbReference type="NCBI Taxonomy" id="53620"/>
    <lineage>
        <taxon>Eukaryota</taxon>
        <taxon>Metazoa</taxon>
        <taxon>Spiralia</taxon>
        <taxon>Lophotrochozoa</taxon>
        <taxon>Annelida</taxon>
        <taxon>Polychaeta</taxon>
        <taxon>Sedentaria</taxon>
        <taxon>Canalipalpata</taxon>
        <taxon>Terebellida</taxon>
        <taxon>Terebelliformia</taxon>
        <taxon>Alvinellidae</taxon>
        <taxon>Paralvinella</taxon>
    </lineage>
</organism>